<dbReference type="GeneID" id="9499734"/>
<feature type="transmembrane region" description="Helical" evidence="1">
    <location>
        <begin position="12"/>
        <end position="31"/>
    </location>
</feature>
<dbReference type="Proteomes" id="UP000000346">
    <property type="component" value="Chromosome"/>
</dbReference>
<evidence type="ECO:0000313" key="3">
    <source>
        <dbReference type="Proteomes" id="UP000000346"/>
    </source>
</evidence>
<gene>
    <name evidence="2" type="ordered locus">ASAC_1475</name>
</gene>
<keyword evidence="1" id="KW-0812">Transmembrane</keyword>
<organism evidence="2 3">
    <name type="scientific">Acidilobus saccharovorans (strain DSM 16705 / JCM 18335 / VKM B-2471 / 345-15)</name>
    <dbReference type="NCBI Taxonomy" id="666510"/>
    <lineage>
        <taxon>Archaea</taxon>
        <taxon>Thermoproteota</taxon>
        <taxon>Thermoprotei</taxon>
        <taxon>Acidilobales</taxon>
        <taxon>Acidilobaceae</taxon>
        <taxon>Acidilobus</taxon>
    </lineage>
</organism>
<evidence type="ECO:0000256" key="1">
    <source>
        <dbReference type="SAM" id="Phobius"/>
    </source>
</evidence>
<proteinExistence type="predicted"/>
<keyword evidence="1" id="KW-1133">Transmembrane helix</keyword>
<sequence>MRWYRTAVSRLLFFVGVALIISSLVATYYGVQLGTSYSTAVPSSQVGAAVAVVMPTTSQGVATMRIIGASQVLYLSLQANPIALLPQVKGLGLKVVTLSTDEDFRAGVIVEVAGLQGNPIFVEEAFQNAVKYSRPVNGVYTVRGNVNSSSYLVVVAVPSNSSSSVGVSVDYRVTGYGRLSNLGAAAGAAVLVVASLAYDLLRRAA</sequence>
<dbReference type="EMBL" id="CP001742">
    <property type="protein sequence ID" value="ADL19880.1"/>
    <property type="molecule type" value="Genomic_DNA"/>
</dbReference>
<reference evidence="2 3" key="1">
    <citation type="journal article" date="2010" name="Appl. Environ. Microbiol.">
        <title>The genome sequence of the crenarchaeon Acidilobus saccharovorans supports a new order, Acidilobales, and suggests an important ecological role in terrestrial acidic hot springs.</title>
        <authorList>
            <person name="Mardanov A.V."/>
            <person name="Svetlitchnyi V.A."/>
            <person name="Beletsky A.V."/>
            <person name="Prokofeva M.I."/>
            <person name="Bonch-Osmolovskaya E.A."/>
            <person name="Ravin N.V."/>
            <person name="Skryabin K.G."/>
        </authorList>
    </citation>
    <scope>NUCLEOTIDE SEQUENCE [LARGE SCALE GENOMIC DNA]</scope>
    <source>
        <strain evidence="3">DSM 16705 / JCM 18335 / VKM B-2471 / 345-15</strain>
    </source>
</reference>
<dbReference type="AlphaFoldDB" id="D9PZ93"/>
<feature type="transmembrane region" description="Helical" evidence="1">
    <location>
        <begin position="182"/>
        <end position="201"/>
    </location>
</feature>
<protein>
    <submittedName>
        <fullName evidence="2">Uncharacterized protein</fullName>
    </submittedName>
</protein>
<accession>D9PZ93</accession>
<keyword evidence="1" id="KW-0472">Membrane</keyword>
<dbReference type="RefSeq" id="WP_013267392.1">
    <property type="nucleotide sequence ID" value="NC_014374.1"/>
</dbReference>
<dbReference type="eggNOG" id="arCOG11610">
    <property type="taxonomic scope" value="Archaea"/>
</dbReference>
<dbReference type="HOGENOM" id="CLU_1340681_0_0_2"/>
<keyword evidence="3" id="KW-1185">Reference proteome</keyword>
<dbReference type="KEGG" id="asc:ASAC_1475"/>
<evidence type="ECO:0000313" key="2">
    <source>
        <dbReference type="EMBL" id="ADL19880.1"/>
    </source>
</evidence>
<dbReference type="InParanoid" id="D9PZ93"/>
<dbReference type="STRING" id="666510.ASAC_1475"/>
<dbReference type="OrthoDB" id="46214at2157"/>
<name>D9PZ93_ACIS3</name>